<evidence type="ECO:0000256" key="1">
    <source>
        <dbReference type="SAM" id="MobiDB-lite"/>
    </source>
</evidence>
<name>A0A7W3IV27_9ACTN</name>
<proteinExistence type="predicted"/>
<feature type="compositionally biased region" description="Polar residues" evidence="1">
    <location>
        <begin position="311"/>
        <end position="325"/>
    </location>
</feature>
<evidence type="ECO:0000313" key="4">
    <source>
        <dbReference type="Proteomes" id="UP000523079"/>
    </source>
</evidence>
<evidence type="ECO:0000313" key="3">
    <source>
        <dbReference type="EMBL" id="MBA8795782.1"/>
    </source>
</evidence>
<feature type="compositionally biased region" description="Pro residues" evidence="1">
    <location>
        <begin position="227"/>
        <end position="240"/>
    </location>
</feature>
<gene>
    <name evidence="3" type="ORF">FHX74_003423</name>
</gene>
<dbReference type="EMBL" id="JACGWT010000006">
    <property type="protein sequence ID" value="MBA8795782.1"/>
    <property type="molecule type" value="Genomic_DNA"/>
</dbReference>
<keyword evidence="2" id="KW-0472">Membrane</keyword>
<dbReference type="AlphaFoldDB" id="A0A7W3IV27"/>
<sequence length="325" mass="33093">MSNDAAGWGAGPAVPLTPLLPDDPPKIGDYWIDARLTATPAGVAYTGHAGSSADPAGETPAMVILLSEGAAADPAARDRLAGVVNQMWIDTVLARGGQGQDTGKFARKYRADTDDPIAPDDRQPAPWVALAYDGSPAAAQEAARVLDEVELATLPPSGSPSGPDYRHYWRDRVQPGLARMWPLPWPGRYDRAGWRTILVSWLLMLLLGALAVLIAILIFHNLPPQAPPTPTGGSGSPPPQSSSSSPQSGSPSPQSGSPSPQSGSPSPQSGSPSAASPSGSPSRSGTPTGSPSSSPSPSGTQSGPGQPSPTESGTAGSSQSPPSRL</sequence>
<evidence type="ECO:0000256" key="2">
    <source>
        <dbReference type="SAM" id="Phobius"/>
    </source>
</evidence>
<comment type="caution">
    <text evidence="3">The sequence shown here is derived from an EMBL/GenBank/DDBJ whole genome shotgun (WGS) entry which is preliminary data.</text>
</comment>
<keyword evidence="4" id="KW-1185">Reference proteome</keyword>
<dbReference type="RefSeq" id="WP_235970896.1">
    <property type="nucleotide sequence ID" value="NZ_JACGWT010000006.1"/>
</dbReference>
<accession>A0A7W3IV27</accession>
<protein>
    <submittedName>
        <fullName evidence="3">Uncharacterized protein</fullName>
    </submittedName>
</protein>
<dbReference type="Proteomes" id="UP000523079">
    <property type="component" value="Unassembled WGS sequence"/>
</dbReference>
<keyword evidence="2" id="KW-1133">Transmembrane helix</keyword>
<feature type="region of interest" description="Disordered" evidence="1">
    <location>
        <begin position="227"/>
        <end position="325"/>
    </location>
</feature>
<keyword evidence="2" id="KW-0812">Transmembrane</keyword>
<feature type="compositionally biased region" description="Low complexity" evidence="1">
    <location>
        <begin position="241"/>
        <end position="310"/>
    </location>
</feature>
<feature type="transmembrane region" description="Helical" evidence="2">
    <location>
        <begin position="198"/>
        <end position="219"/>
    </location>
</feature>
<organism evidence="3 4">
    <name type="scientific">Microlunatus kandeliicorticis</name>
    <dbReference type="NCBI Taxonomy" id="1759536"/>
    <lineage>
        <taxon>Bacteria</taxon>
        <taxon>Bacillati</taxon>
        <taxon>Actinomycetota</taxon>
        <taxon>Actinomycetes</taxon>
        <taxon>Propionibacteriales</taxon>
        <taxon>Propionibacteriaceae</taxon>
        <taxon>Microlunatus</taxon>
    </lineage>
</organism>
<reference evidence="3 4" key="1">
    <citation type="submission" date="2020-07" db="EMBL/GenBank/DDBJ databases">
        <title>Sequencing the genomes of 1000 actinobacteria strains.</title>
        <authorList>
            <person name="Klenk H.-P."/>
        </authorList>
    </citation>
    <scope>NUCLEOTIDE SEQUENCE [LARGE SCALE GENOMIC DNA]</scope>
    <source>
        <strain evidence="3 4">DSM 100723</strain>
    </source>
</reference>